<name>A0ABQ9NAA0_HEVBR</name>
<organism evidence="2 3">
    <name type="scientific">Hevea brasiliensis</name>
    <name type="common">Para rubber tree</name>
    <name type="synonym">Siphonia brasiliensis</name>
    <dbReference type="NCBI Taxonomy" id="3981"/>
    <lineage>
        <taxon>Eukaryota</taxon>
        <taxon>Viridiplantae</taxon>
        <taxon>Streptophyta</taxon>
        <taxon>Embryophyta</taxon>
        <taxon>Tracheophyta</taxon>
        <taxon>Spermatophyta</taxon>
        <taxon>Magnoliopsida</taxon>
        <taxon>eudicotyledons</taxon>
        <taxon>Gunneridae</taxon>
        <taxon>Pentapetalae</taxon>
        <taxon>rosids</taxon>
        <taxon>fabids</taxon>
        <taxon>Malpighiales</taxon>
        <taxon>Euphorbiaceae</taxon>
        <taxon>Crotonoideae</taxon>
        <taxon>Micrandreae</taxon>
        <taxon>Hevea</taxon>
    </lineage>
</organism>
<feature type="signal peptide" evidence="1">
    <location>
        <begin position="1"/>
        <end position="25"/>
    </location>
</feature>
<evidence type="ECO:0000313" key="2">
    <source>
        <dbReference type="EMBL" id="KAJ9188720.1"/>
    </source>
</evidence>
<protein>
    <recommendedName>
        <fullName evidence="4">Wall-associated receptor kinase C-terminal domain-containing protein</fullName>
    </recommendedName>
</protein>
<feature type="chain" id="PRO_5046538544" description="Wall-associated receptor kinase C-terminal domain-containing protein" evidence="1">
    <location>
        <begin position="26"/>
        <end position="270"/>
    </location>
</feature>
<evidence type="ECO:0000313" key="3">
    <source>
        <dbReference type="Proteomes" id="UP001174677"/>
    </source>
</evidence>
<dbReference type="PANTHER" id="PTHR33355:SF11">
    <property type="entry name" value="WALL-ASSOCIATED RECEPTOR KINASE GALACTURONAN-BINDING DOMAIN-CONTAINING PROTEIN"/>
    <property type="match status" value="1"/>
</dbReference>
<accession>A0ABQ9NAA0</accession>
<dbReference type="Proteomes" id="UP001174677">
    <property type="component" value="Chromosome 1"/>
</dbReference>
<comment type="caution">
    <text evidence="2">The sequence shown here is derived from an EMBL/GenBank/DDBJ whole genome shotgun (WGS) entry which is preliminary data.</text>
</comment>
<gene>
    <name evidence="2" type="ORF">P3X46_000087</name>
</gene>
<dbReference type="EMBL" id="JARPOI010000001">
    <property type="protein sequence ID" value="KAJ9188720.1"/>
    <property type="molecule type" value="Genomic_DNA"/>
</dbReference>
<evidence type="ECO:0000256" key="1">
    <source>
        <dbReference type="SAM" id="SignalP"/>
    </source>
</evidence>
<sequence length="270" mass="30153">MHTFKKLKFLYPLLIFNIFITRVSQHSSTTLCGKIPIQRPFLSSNSTSVSPLNHMILCRSNKLFFRTSLGLLPVSWIDYTTKTLTISHPSCSSSQQFVSPALLSAGFPTPRPNSLLLFNCSSKIYPMTSFISNCTHFKACAASSRAQEHEIPYSCLLVNDIEKLDKGFHPKDLNCSQYSQVYSSSSSNDSYQEHKLGTRISFDIPNHAPVICNECEKPNGNCGVGLRCICHPKECRDKVISMAGSVKPFGNKVLLSILSFNVVLFSFMNF</sequence>
<keyword evidence="3" id="KW-1185">Reference proteome</keyword>
<keyword evidence="1" id="KW-0732">Signal</keyword>
<proteinExistence type="predicted"/>
<dbReference type="PANTHER" id="PTHR33355">
    <property type="entry name" value="WALL-ASSOCIATED RECEPTOR KINASE CARBOXY-TERMINAL PROTEIN-RELATED"/>
    <property type="match status" value="1"/>
</dbReference>
<evidence type="ECO:0008006" key="4">
    <source>
        <dbReference type="Google" id="ProtNLM"/>
    </source>
</evidence>
<reference evidence="2" key="1">
    <citation type="journal article" date="2023" name="Plant Biotechnol. J.">
        <title>Chromosome-level wild Hevea brasiliensis genome provides new tools for genomic-assisted breeding and valuable loci to elevate rubber yield.</title>
        <authorList>
            <person name="Cheng H."/>
            <person name="Song X."/>
            <person name="Hu Y."/>
            <person name="Wu T."/>
            <person name="Yang Q."/>
            <person name="An Z."/>
            <person name="Feng S."/>
            <person name="Deng Z."/>
            <person name="Wu W."/>
            <person name="Zeng X."/>
            <person name="Tu M."/>
            <person name="Wang X."/>
            <person name="Huang H."/>
        </authorList>
    </citation>
    <scope>NUCLEOTIDE SEQUENCE</scope>
    <source>
        <strain evidence="2">MT/VB/25A 57/8</strain>
    </source>
</reference>